<organism evidence="1 2">
    <name type="scientific">Pseudomonas paralactis</name>
    <dbReference type="NCBI Taxonomy" id="1615673"/>
    <lineage>
        <taxon>Bacteria</taxon>
        <taxon>Pseudomonadati</taxon>
        <taxon>Pseudomonadota</taxon>
        <taxon>Gammaproteobacteria</taxon>
        <taxon>Pseudomonadales</taxon>
        <taxon>Pseudomonadaceae</taxon>
        <taxon>Pseudomonas</taxon>
    </lineage>
</organism>
<sequence>MVDANEEFVSMPYTFYKGEEGPVDEDVDVLQRRQLDSDYLQDVVAKQIAKKLKEQGIFVWRNGYALIGGTDRIDKSSAVNIEVDGSFQSFTLQAYDPRAPKS</sequence>
<dbReference type="EMBL" id="JYLN01000002">
    <property type="protein sequence ID" value="KRP73644.1"/>
    <property type="molecule type" value="Genomic_DNA"/>
</dbReference>
<evidence type="ECO:0000313" key="2">
    <source>
        <dbReference type="Proteomes" id="UP000050852"/>
    </source>
</evidence>
<comment type="caution">
    <text evidence="1">The sequence shown here is derived from an EMBL/GenBank/DDBJ whole genome shotgun (WGS) entry which is preliminary data.</text>
</comment>
<dbReference type="OrthoDB" id="7026226at2"/>
<dbReference type="PATRIC" id="fig|1615673.3.peg.1835"/>
<proteinExistence type="predicted"/>
<evidence type="ECO:0000313" key="1">
    <source>
        <dbReference type="EMBL" id="KRP73644.1"/>
    </source>
</evidence>
<dbReference type="Proteomes" id="UP000050852">
    <property type="component" value="Unassembled WGS sequence"/>
</dbReference>
<dbReference type="AlphaFoldDB" id="A0A0R3ANK7"/>
<dbReference type="RefSeq" id="WP_057701158.1">
    <property type="nucleotide sequence ID" value="NZ_JYLN01000002.1"/>
</dbReference>
<accession>A0A0R3ANK7</accession>
<protein>
    <submittedName>
        <fullName evidence="1">Uncharacterized protein</fullName>
    </submittedName>
</protein>
<reference evidence="1 2" key="1">
    <citation type="submission" date="2015-02" db="EMBL/GenBank/DDBJ databases">
        <title>Two Pseudomonas sp. nov., isolated from raw milk.</title>
        <authorList>
            <person name="Wenning M."/>
            <person name="von Neubeck M."/>
            <person name="Huptas C."/>
            <person name="Scherer S."/>
        </authorList>
    </citation>
    <scope>NUCLEOTIDE SEQUENCE [LARGE SCALE GENOMIC DNA]</scope>
    <source>
        <strain evidence="1 2">DSM 29164</strain>
    </source>
</reference>
<name>A0A0R3ANK7_9PSED</name>
<gene>
    <name evidence="1" type="ORF">TX23_04255</name>
</gene>